<keyword evidence="3" id="KW-1185">Reference proteome</keyword>
<keyword evidence="1" id="KW-0175">Coiled coil</keyword>
<evidence type="ECO:0000313" key="3">
    <source>
        <dbReference type="Proteomes" id="UP000605986"/>
    </source>
</evidence>
<proteinExistence type="predicted"/>
<evidence type="ECO:0000256" key="1">
    <source>
        <dbReference type="SAM" id="Coils"/>
    </source>
</evidence>
<comment type="caution">
    <text evidence="2">The sequence shown here is derived from an EMBL/GenBank/DDBJ whole genome shotgun (WGS) entry which is preliminary data.</text>
</comment>
<evidence type="ECO:0000313" key="2">
    <source>
        <dbReference type="EMBL" id="KAF4457690.1"/>
    </source>
</evidence>
<sequence length="83" mass="9563">MHEATNVNHGAIQSFLDKERQIHELAAELAVERDTLGKDLQRACDAELKEVDVTLEKLREEERDLKSRVDAIMTSIEPYAQYH</sequence>
<feature type="coiled-coil region" evidence="1">
    <location>
        <begin position="41"/>
        <end position="75"/>
    </location>
</feature>
<accession>A0A8H4KUG0</accession>
<organism evidence="2 3">
    <name type="scientific">Fusarium austroafricanum</name>
    <dbReference type="NCBI Taxonomy" id="2364996"/>
    <lineage>
        <taxon>Eukaryota</taxon>
        <taxon>Fungi</taxon>
        <taxon>Dikarya</taxon>
        <taxon>Ascomycota</taxon>
        <taxon>Pezizomycotina</taxon>
        <taxon>Sordariomycetes</taxon>
        <taxon>Hypocreomycetidae</taxon>
        <taxon>Hypocreales</taxon>
        <taxon>Nectriaceae</taxon>
        <taxon>Fusarium</taxon>
        <taxon>Fusarium concolor species complex</taxon>
    </lineage>
</organism>
<protein>
    <submittedName>
        <fullName evidence="2">Uncharacterized protein</fullName>
    </submittedName>
</protein>
<gene>
    <name evidence="2" type="ORF">F53441_420</name>
</gene>
<dbReference type="EMBL" id="JAADJG010000018">
    <property type="protein sequence ID" value="KAF4457690.1"/>
    <property type="molecule type" value="Genomic_DNA"/>
</dbReference>
<dbReference type="Proteomes" id="UP000605986">
    <property type="component" value="Unassembled WGS sequence"/>
</dbReference>
<dbReference type="OrthoDB" id="10522942at2759"/>
<reference evidence="2" key="1">
    <citation type="submission" date="2020-01" db="EMBL/GenBank/DDBJ databases">
        <title>Identification and distribution of gene clusters putatively required for synthesis of sphingolipid metabolism inhibitors in phylogenetically diverse species of the filamentous fungus Fusarium.</title>
        <authorList>
            <person name="Kim H.-S."/>
            <person name="Busman M."/>
            <person name="Brown D.W."/>
            <person name="Divon H."/>
            <person name="Uhlig S."/>
            <person name="Proctor R.H."/>
        </authorList>
    </citation>
    <scope>NUCLEOTIDE SEQUENCE</scope>
    <source>
        <strain evidence="2">NRRL 53441</strain>
    </source>
</reference>
<dbReference type="AlphaFoldDB" id="A0A8H4KUG0"/>
<name>A0A8H4KUG0_9HYPO</name>